<dbReference type="GO" id="GO:0006935">
    <property type="term" value="P:chemotaxis"/>
    <property type="evidence" value="ECO:0007669"/>
    <property type="project" value="UniProtKB-ARBA"/>
</dbReference>
<dbReference type="Gene3D" id="1.10.287.950">
    <property type="entry name" value="Methyl-accepting chemotaxis protein"/>
    <property type="match status" value="1"/>
</dbReference>
<dbReference type="KEGG" id="maer:DAI18_00620"/>
<keyword evidence="5" id="KW-1133">Transmembrane helix</keyword>
<dbReference type="SMART" id="SM00283">
    <property type="entry name" value="MA"/>
    <property type="match status" value="1"/>
</dbReference>
<sequence length="525" mass="55751">MTIVNKLRIFAVVTCGMLGIVLLTVFLELGKAKDELETAGRRDLYTRELVEIKASALSTIMLDPSLPETAAVMTDAEKTIVDRQGRILAAIKRPQVRAELQKILDAWQKYDQDSQALIQLAKTDAAAANARLVPLYNAQFKPLGEALNAFIAARSDEARKGSASAMAAFDRAYMITVALLALAAVVIVGFVLVLSRSLQRNLRHMLDKLKPLKEGHLHERLPIASRDELAQIATGVNEFVGEVQQIVRQVHDGADELTAASSQLASTAQQVALSSSSQADSASSVAAAVEQLTVSVASIADTSDEVRVLTSTSLDNADKSGQSILLLQGEIDHVKASVESIASEIESFIGNTNAISNMTQQVREIADQTNLLALNAAIEAARAGEQGRGFAVVADEVRKLAERSALSAGEIASVTQVLNSQSEQVVKSISVGLGALETSRQCVQTVTASLEQASSSVRQVGVGVSQVASSVQEQKVASADIARYVESIAQMAEENSAASQESSTASVRLETLSGTLKGAIRRFTV</sequence>
<keyword evidence="2 4" id="KW-0807">Transducer</keyword>
<evidence type="ECO:0000256" key="3">
    <source>
        <dbReference type="ARBA" id="ARBA00029447"/>
    </source>
</evidence>
<feature type="transmembrane region" description="Helical" evidence="5">
    <location>
        <begin position="172"/>
        <end position="195"/>
    </location>
</feature>
<evidence type="ECO:0000256" key="1">
    <source>
        <dbReference type="ARBA" id="ARBA00004370"/>
    </source>
</evidence>
<feature type="transmembrane region" description="Helical" evidence="5">
    <location>
        <begin position="7"/>
        <end position="27"/>
    </location>
</feature>
<dbReference type="PANTHER" id="PTHR32089:SF112">
    <property type="entry name" value="LYSOZYME-LIKE PROTEIN-RELATED"/>
    <property type="match status" value="1"/>
</dbReference>
<keyword evidence="5" id="KW-0472">Membrane</keyword>
<dbReference type="AlphaFoldDB" id="A0A2U3TH39"/>
<dbReference type="GO" id="GO:0016020">
    <property type="term" value="C:membrane"/>
    <property type="evidence" value="ECO:0007669"/>
    <property type="project" value="UniProtKB-SubCell"/>
</dbReference>
<comment type="similarity">
    <text evidence="3">Belongs to the methyl-accepting chemotaxis (MCP) protein family.</text>
</comment>
<evidence type="ECO:0000313" key="8">
    <source>
        <dbReference type="EMBL" id="AVY92716.1"/>
    </source>
</evidence>
<evidence type="ECO:0000256" key="2">
    <source>
        <dbReference type="ARBA" id="ARBA00023224"/>
    </source>
</evidence>
<feature type="domain" description="Methyl-accepting transducer" evidence="6">
    <location>
        <begin position="253"/>
        <end position="489"/>
    </location>
</feature>
<dbReference type="PANTHER" id="PTHR32089">
    <property type="entry name" value="METHYL-ACCEPTING CHEMOTAXIS PROTEIN MCPB"/>
    <property type="match status" value="1"/>
</dbReference>
<dbReference type="OrthoDB" id="8595413at2"/>
<keyword evidence="9" id="KW-1185">Reference proteome</keyword>
<proteinExistence type="inferred from homology"/>
<dbReference type="Proteomes" id="UP000244173">
    <property type="component" value="Chromosome"/>
</dbReference>
<dbReference type="PROSITE" id="PS50885">
    <property type="entry name" value="HAMP"/>
    <property type="match status" value="1"/>
</dbReference>
<dbReference type="RefSeq" id="WP_107888527.1">
    <property type="nucleotide sequence ID" value="NZ_CP028519.1"/>
</dbReference>
<evidence type="ECO:0000259" key="6">
    <source>
        <dbReference type="PROSITE" id="PS50111"/>
    </source>
</evidence>
<dbReference type="EMBL" id="CP028519">
    <property type="protein sequence ID" value="AVY92716.1"/>
    <property type="molecule type" value="Genomic_DNA"/>
</dbReference>
<reference evidence="8 9" key="1">
    <citation type="submission" date="2018-04" db="EMBL/GenBank/DDBJ databases">
        <title>Denitrifier Microvirgula.</title>
        <authorList>
            <person name="Anderson E."/>
            <person name="Jang J."/>
            <person name="Ishii S."/>
        </authorList>
    </citation>
    <scope>NUCLEOTIDE SEQUENCE [LARGE SCALE GENOMIC DNA]</scope>
    <source>
        <strain evidence="8 9">BE2.4</strain>
    </source>
</reference>
<dbReference type="Pfam" id="PF00015">
    <property type="entry name" value="MCPsignal"/>
    <property type="match status" value="1"/>
</dbReference>
<dbReference type="STRING" id="1122240.GCA_000620105_00779"/>
<evidence type="ECO:0008006" key="10">
    <source>
        <dbReference type="Google" id="ProtNLM"/>
    </source>
</evidence>
<dbReference type="CDD" id="cd06225">
    <property type="entry name" value="HAMP"/>
    <property type="match status" value="1"/>
</dbReference>
<organism evidence="8 9">
    <name type="scientific">Microvirgula aerodenitrificans</name>
    <dbReference type="NCBI Taxonomy" id="57480"/>
    <lineage>
        <taxon>Bacteria</taxon>
        <taxon>Pseudomonadati</taxon>
        <taxon>Pseudomonadota</taxon>
        <taxon>Betaproteobacteria</taxon>
        <taxon>Neisseriales</taxon>
        <taxon>Aquaspirillaceae</taxon>
        <taxon>Microvirgula</taxon>
    </lineage>
</organism>
<dbReference type="SMART" id="SM00304">
    <property type="entry name" value="HAMP"/>
    <property type="match status" value="2"/>
</dbReference>
<dbReference type="GO" id="GO:0007165">
    <property type="term" value="P:signal transduction"/>
    <property type="evidence" value="ECO:0007669"/>
    <property type="project" value="UniProtKB-KW"/>
</dbReference>
<name>A0A2U3TH39_9NEIS</name>
<dbReference type="InterPro" id="IPR004089">
    <property type="entry name" value="MCPsignal_dom"/>
</dbReference>
<dbReference type="InterPro" id="IPR003660">
    <property type="entry name" value="HAMP_dom"/>
</dbReference>
<dbReference type="SUPFAM" id="SSF58104">
    <property type="entry name" value="Methyl-accepting chemotaxis protein (MCP) signaling domain"/>
    <property type="match status" value="1"/>
</dbReference>
<evidence type="ECO:0000259" key="7">
    <source>
        <dbReference type="PROSITE" id="PS50885"/>
    </source>
</evidence>
<feature type="domain" description="HAMP" evidence="7">
    <location>
        <begin position="196"/>
        <end position="248"/>
    </location>
</feature>
<dbReference type="FunFam" id="1.10.287.950:FF:000001">
    <property type="entry name" value="Methyl-accepting chemotaxis sensory transducer"/>
    <property type="match status" value="1"/>
</dbReference>
<evidence type="ECO:0000256" key="5">
    <source>
        <dbReference type="SAM" id="Phobius"/>
    </source>
</evidence>
<dbReference type="Pfam" id="PF00672">
    <property type="entry name" value="HAMP"/>
    <property type="match status" value="1"/>
</dbReference>
<evidence type="ECO:0000256" key="4">
    <source>
        <dbReference type="PROSITE-ProRule" id="PRU00284"/>
    </source>
</evidence>
<keyword evidence="5" id="KW-0812">Transmembrane</keyword>
<gene>
    <name evidence="8" type="ORF">DAI18_00620</name>
</gene>
<protein>
    <recommendedName>
        <fullName evidence="10">Methyl-accepting chemotaxis protein</fullName>
    </recommendedName>
</protein>
<comment type="subcellular location">
    <subcellularLocation>
        <location evidence="1">Membrane</location>
    </subcellularLocation>
</comment>
<evidence type="ECO:0000313" key="9">
    <source>
        <dbReference type="Proteomes" id="UP000244173"/>
    </source>
</evidence>
<dbReference type="PROSITE" id="PS50111">
    <property type="entry name" value="CHEMOTAXIS_TRANSDUC_2"/>
    <property type="match status" value="1"/>
</dbReference>
<accession>A0A2U3TH39</accession>